<dbReference type="RefSeq" id="WP_143005992.1">
    <property type="nucleotide sequence ID" value="NZ_FMYW01000011.1"/>
</dbReference>
<gene>
    <name evidence="2" type="ORF">SAMN04487864_11148</name>
</gene>
<organism evidence="2 3">
    <name type="scientific">Succiniclasticum ruminis</name>
    <dbReference type="NCBI Taxonomy" id="40841"/>
    <lineage>
        <taxon>Bacteria</taxon>
        <taxon>Bacillati</taxon>
        <taxon>Bacillota</taxon>
        <taxon>Negativicutes</taxon>
        <taxon>Acidaminococcales</taxon>
        <taxon>Acidaminococcaceae</taxon>
        <taxon>Succiniclasticum</taxon>
    </lineage>
</organism>
<proteinExistence type="predicted"/>
<feature type="region of interest" description="Disordered" evidence="1">
    <location>
        <begin position="65"/>
        <end position="86"/>
    </location>
</feature>
<dbReference type="AlphaFoldDB" id="A0A1G6MYV4"/>
<keyword evidence="3" id="KW-1185">Reference proteome</keyword>
<evidence type="ECO:0000313" key="2">
    <source>
        <dbReference type="EMBL" id="SDC60749.1"/>
    </source>
</evidence>
<evidence type="ECO:0000313" key="3">
    <source>
        <dbReference type="Proteomes" id="UP000198943"/>
    </source>
</evidence>
<dbReference type="OrthoDB" id="9803393at2"/>
<evidence type="ECO:0000256" key="1">
    <source>
        <dbReference type="SAM" id="MobiDB-lite"/>
    </source>
</evidence>
<reference evidence="3" key="1">
    <citation type="submission" date="2016-10" db="EMBL/GenBank/DDBJ databases">
        <authorList>
            <person name="Varghese N."/>
            <person name="Submissions S."/>
        </authorList>
    </citation>
    <scope>NUCLEOTIDE SEQUENCE [LARGE SCALE GENOMIC DNA]</scope>
    <source>
        <strain evidence="3">DSM 11005</strain>
    </source>
</reference>
<dbReference type="Proteomes" id="UP000198943">
    <property type="component" value="Unassembled WGS sequence"/>
</dbReference>
<name>A0A1G6MYV4_9FIRM</name>
<dbReference type="EMBL" id="FMYW01000011">
    <property type="protein sequence ID" value="SDC60749.1"/>
    <property type="molecule type" value="Genomic_DNA"/>
</dbReference>
<sequence>MQVCIDTLKEYGLIVEKDGKLFLEISEAEKTKRKGQRKEKEAIYNIINNINTMNKSYDHTSYFTRGGKEEKRNGQPQDPLYNEEGRNCLPFAPGEETDRNTWIPLRELPEDCRRVVSAWNRLHLKTFYGLYPAVLEKVQRLLQQYDVETVITGIAFVADSSFLLGRSKYKGFKITLGWLLAPDHFANVLSGKYEDQFDEYDQWLDGEPLPPSLTGEATERLMSREERHQAVEELMNPQTPEKLEAARLLKLK</sequence>
<accession>A0A1G6MYV4</accession>
<protein>
    <submittedName>
        <fullName evidence="2">Uncharacterized protein</fullName>
    </submittedName>
</protein>